<evidence type="ECO:0000313" key="2">
    <source>
        <dbReference type="EMBL" id="ADD08637.1"/>
    </source>
</evidence>
<dbReference type="AlphaFoldDB" id="D3T958"/>
<dbReference type="Proteomes" id="UP000001400">
    <property type="component" value="Chromosome"/>
</dbReference>
<sequence>MRKLIIALVMVFLLIVSSATVIGAPNKKTSNKNKFPTITVIFSDGKVADITGKMWATTIIPYVEGRIKDYKWEQNPDIAQYIFFDKALKGLNPYGLDFIKALEESTYEQFQHNIFIPLSNALNKTANLDSDHDGYTNIEELNNGTLPGFADSHPGMNKKTFWGQYGGYIIIGVLILSIFVLYFVFNKESEKEKL</sequence>
<keyword evidence="3" id="KW-1185">Reference proteome</keyword>
<dbReference type="EMBL" id="CP001941">
    <property type="protein sequence ID" value="ADD08637.1"/>
    <property type="molecule type" value="Genomic_DNA"/>
</dbReference>
<keyword evidence="1" id="KW-0472">Membrane</keyword>
<organism evidence="2 3">
    <name type="scientific">Aciduliprofundum boonei (strain DSM 19572 / T469)</name>
    <dbReference type="NCBI Taxonomy" id="439481"/>
    <lineage>
        <taxon>Archaea</taxon>
        <taxon>Methanobacteriati</taxon>
        <taxon>Thermoplasmatota</taxon>
        <taxon>DHVE2 group</taxon>
        <taxon>Candidatus Aciduliprofundum</taxon>
    </lineage>
</organism>
<name>D3T958_ACIB4</name>
<reference evidence="2" key="1">
    <citation type="submission" date="2010-02" db="EMBL/GenBank/DDBJ databases">
        <title>Complete sequence of Aciduliprofundum boonei T469.</title>
        <authorList>
            <consortium name="US DOE Joint Genome Institute"/>
            <person name="Lucas S."/>
            <person name="Copeland A."/>
            <person name="Lapidus A."/>
            <person name="Cheng J.-F."/>
            <person name="Bruce D."/>
            <person name="Goodwin L."/>
            <person name="Pitluck S."/>
            <person name="Saunders E."/>
            <person name="Detter J.C."/>
            <person name="Han C."/>
            <person name="Tapia R."/>
            <person name="Land M."/>
            <person name="Hauser L."/>
            <person name="Kyrpides N."/>
            <person name="Mikhailova N."/>
            <person name="Flores G."/>
            <person name="Reysenbach A.-L."/>
            <person name="Woyke T."/>
        </authorList>
    </citation>
    <scope>NUCLEOTIDE SEQUENCE</scope>
    <source>
        <strain evidence="2">T469</strain>
    </source>
</reference>
<feature type="transmembrane region" description="Helical" evidence="1">
    <location>
        <begin position="165"/>
        <end position="185"/>
    </location>
</feature>
<evidence type="ECO:0000256" key="1">
    <source>
        <dbReference type="SAM" id="Phobius"/>
    </source>
</evidence>
<dbReference type="HOGENOM" id="CLU_1478855_0_0_2"/>
<accession>D3T958</accession>
<evidence type="ECO:0000313" key="3">
    <source>
        <dbReference type="Proteomes" id="UP000001400"/>
    </source>
</evidence>
<dbReference type="RefSeq" id="WP_012997236.1">
    <property type="nucleotide sequence ID" value="NC_013926.1"/>
</dbReference>
<gene>
    <name evidence="2" type="ordered locus">Aboo_0828</name>
</gene>
<dbReference type="KEGG" id="abi:Aboo_0828"/>
<dbReference type="GeneID" id="8827778"/>
<proteinExistence type="predicted"/>
<protein>
    <submittedName>
        <fullName evidence="2">Uncharacterized protein</fullName>
    </submittedName>
</protein>
<keyword evidence="1" id="KW-1133">Transmembrane helix</keyword>
<keyword evidence="1" id="KW-0812">Transmembrane</keyword>